<keyword evidence="2" id="KW-0378">Hydrolase</keyword>
<dbReference type="OrthoDB" id="426718at2759"/>
<accession>A0A1Y2HBY9</accession>
<dbReference type="EMBL" id="MCFL01000081">
    <property type="protein sequence ID" value="ORZ30582.1"/>
    <property type="molecule type" value="Genomic_DNA"/>
</dbReference>
<evidence type="ECO:0000259" key="1">
    <source>
        <dbReference type="Pfam" id="PF01764"/>
    </source>
</evidence>
<reference evidence="2 3" key="1">
    <citation type="submission" date="2016-07" db="EMBL/GenBank/DDBJ databases">
        <title>Pervasive Adenine N6-methylation of Active Genes in Fungi.</title>
        <authorList>
            <consortium name="DOE Joint Genome Institute"/>
            <person name="Mondo S.J."/>
            <person name="Dannebaum R.O."/>
            <person name="Kuo R.C."/>
            <person name="Labutti K."/>
            <person name="Haridas S."/>
            <person name="Kuo A."/>
            <person name="Salamov A."/>
            <person name="Ahrendt S.R."/>
            <person name="Lipzen A."/>
            <person name="Sullivan W."/>
            <person name="Andreopoulos W.B."/>
            <person name="Clum A."/>
            <person name="Lindquist E."/>
            <person name="Daum C."/>
            <person name="Ramamoorthy G.K."/>
            <person name="Gryganskyi A."/>
            <person name="Culley D."/>
            <person name="Magnuson J.K."/>
            <person name="James T.Y."/>
            <person name="O'Malley M.A."/>
            <person name="Stajich J.E."/>
            <person name="Spatafora J.W."/>
            <person name="Visel A."/>
            <person name="Grigoriev I.V."/>
        </authorList>
    </citation>
    <scope>NUCLEOTIDE SEQUENCE [LARGE SCALE GENOMIC DNA]</scope>
    <source>
        <strain evidence="2 3">PL171</strain>
    </source>
</reference>
<dbReference type="GO" id="GO:0016787">
    <property type="term" value="F:hydrolase activity"/>
    <property type="evidence" value="ECO:0007669"/>
    <property type="project" value="UniProtKB-KW"/>
</dbReference>
<keyword evidence="3" id="KW-1185">Reference proteome</keyword>
<dbReference type="SUPFAM" id="SSF53474">
    <property type="entry name" value="alpha/beta-Hydrolases"/>
    <property type="match status" value="1"/>
</dbReference>
<dbReference type="Gene3D" id="3.40.50.1820">
    <property type="entry name" value="alpha/beta hydrolase"/>
    <property type="match status" value="1"/>
</dbReference>
<evidence type="ECO:0000313" key="2">
    <source>
        <dbReference type="EMBL" id="ORZ30582.1"/>
    </source>
</evidence>
<dbReference type="InterPro" id="IPR029058">
    <property type="entry name" value="AB_hydrolase_fold"/>
</dbReference>
<dbReference type="PANTHER" id="PTHR45908">
    <property type="entry name" value="PROTEIN CBG11750-RELATED"/>
    <property type="match status" value="1"/>
</dbReference>
<protein>
    <submittedName>
        <fullName evidence="2">Alpha/Beta hydrolase protein</fullName>
    </submittedName>
</protein>
<sequence>MQLACGPKCQLPQVRESQMIRVIEQDSNLVVIVDRPDKNEMIASFRGSANVANMLDNLELDRIPWPFNQPAAANLSSPGTFTVHKGFTDAYRTVRDDMLTTVQQHLARNPDRTLLVSGHSLGGAIAAMAALDIVAGRMIDAARVDLVTYGTPRIGDRAFASLMEGVGFRMMQRVVSGRDLIPHVPAQAIGYQQLDGELFVRSTSTRKAGGAKVSACRGKEDPACSNSRVPFLSLVAHGQFLSGASFFGQGGCRTDTAD</sequence>
<evidence type="ECO:0000313" key="3">
    <source>
        <dbReference type="Proteomes" id="UP000193411"/>
    </source>
</evidence>
<feature type="domain" description="Fungal lipase-type" evidence="1">
    <location>
        <begin position="43"/>
        <end position="187"/>
    </location>
</feature>
<dbReference type="AlphaFoldDB" id="A0A1Y2HBY9"/>
<dbReference type="Proteomes" id="UP000193411">
    <property type="component" value="Unassembled WGS sequence"/>
</dbReference>
<name>A0A1Y2HBY9_9FUNG</name>
<proteinExistence type="predicted"/>
<dbReference type="GO" id="GO:0006629">
    <property type="term" value="P:lipid metabolic process"/>
    <property type="evidence" value="ECO:0007669"/>
    <property type="project" value="InterPro"/>
</dbReference>
<organism evidence="2 3">
    <name type="scientific">Catenaria anguillulae PL171</name>
    <dbReference type="NCBI Taxonomy" id="765915"/>
    <lineage>
        <taxon>Eukaryota</taxon>
        <taxon>Fungi</taxon>
        <taxon>Fungi incertae sedis</taxon>
        <taxon>Blastocladiomycota</taxon>
        <taxon>Blastocladiomycetes</taxon>
        <taxon>Blastocladiales</taxon>
        <taxon>Catenariaceae</taxon>
        <taxon>Catenaria</taxon>
    </lineage>
</organism>
<gene>
    <name evidence="2" type="ORF">BCR44DRAFT_149489</name>
</gene>
<dbReference type="InterPro" id="IPR002921">
    <property type="entry name" value="Fungal_lipase-type"/>
</dbReference>
<comment type="caution">
    <text evidence="2">The sequence shown here is derived from an EMBL/GenBank/DDBJ whole genome shotgun (WGS) entry which is preliminary data.</text>
</comment>
<dbReference type="CDD" id="cd00519">
    <property type="entry name" value="Lipase_3"/>
    <property type="match status" value="1"/>
</dbReference>
<dbReference type="Pfam" id="PF01764">
    <property type="entry name" value="Lipase_3"/>
    <property type="match status" value="1"/>
</dbReference>